<dbReference type="OrthoDB" id="7867809at2"/>
<dbReference type="SUPFAM" id="SSF47226">
    <property type="entry name" value="Histidine-containing phosphotransfer domain, HPT domain"/>
    <property type="match status" value="1"/>
</dbReference>
<accession>A0A1Y5SL14</accession>
<dbReference type="EMBL" id="FWFL01000005">
    <property type="protein sequence ID" value="SLN43236.1"/>
    <property type="molecule type" value="Genomic_DNA"/>
</dbReference>
<dbReference type="Gene3D" id="1.20.120.160">
    <property type="entry name" value="HPT domain"/>
    <property type="match status" value="1"/>
</dbReference>
<evidence type="ECO:0000313" key="3">
    <source>
        <dbReference type="EMBL" id="SLN43236.1"/>
    </source>
</evidence>
<sequence length="110" mass="12161">MIDWNRVSQLREEIGAEDFGEVVELFLEEVEMEITKMRCGKSAETLESQLHFLKGSALNLGFTDFSTRCQKGETAAANGQLNQIDLAGVLASYEASKAQFLKALNRVTAT</sequence>
<evidence type="ECO:0000259" key="2">
    <source>
        <dbReference type="Pfam" id="PF01627"/>
    </source>
</evidence>
<keyword evidence="1" id="KW-0902">Two-component regulatory system</keyword>
<gene>
    <name evidence="3" type="ORF">PEL8287_02167</name>
</gene>
<evidence type="ECO:0000256" key="1">
    <source>
        <dbReference type="ARBA" id="ARBA00023012"/>
    </source>
</evidence>
<reference evidence="3 4" key="1">
    <citation type="submission" date="2017-03" db="EMBL/GenBank/DDBJ databases">
        <authorList>
            <person name="Afonso C.L."/>
            <person name="Miller P.J."/>
            <person name="Scott M.A."/>
            <person name="Spackman E."/>
            <person name="Goraichik I."/>
            <person name="Dimitrov K.M."/>
            <person name="Suarez D.L."/>
            <person name="Swayne D.E."/>
        </authorList>
    </citation>
    <scope>NUCLEOTIDE SEQUENCE [LARGE SCALE GENOMIC DNA]</scope>
    <source>
        <strain evidence="3 4">CECT 8287</strain>
    </source>
</reference>
<dbReference type="InterPro" id="IPR008207">
    <property type="entry name" value="Sig_transdc_His_kin_Hpt_dom"/>
</dbReference>
<keyword evidence="4" id="KW-1185">Reference proteome</keyword>
<proteinExistence type="predicted"/>
<name>A0A1Y5SL14_9RHOB</name>
<protein>
    <submittedName>
        <fullName evidence="3">Hpt domain protein</fullName>
    </submittedName>
</protein>
<dbReference type="AlphaFoldDB" id="A0A1Y5SL14"/>
<feature type="domain" description="HPt" evidence="2">
    <location>
        <begin position="21"/>
        <end position="87"/>
    </location>
</feature>
<dbReference type="GO" id="GO:0000160">
    <property type="term" value="P:phosphorelay signal transduction system"/>
    <property type="evidence" value="ECO:0007669"/>
    <property type="project" value="UniProtKB-KW"/>
</dbReference>
<organism evidence="3 4">
    <name type="scientific">Roseovarius litorisediminis</name>
    <dbReference type="NCBI Taxonomy" id="1312363"/>
    <lineage>
        <taxon>Bacteria</taxon>
        <taxon>Pseudomonadati</taxon>
        <taxon>Pseudomonadota</taxon>
        <taxon>Alphaproteobacteria</taxon>
        <taxon>Rhodobacterales</taxon>
        <taxon>Roseobacteraceae</taxon>
        <taxon>Roseovarius</taxon>
    </lineage>
</organism>
<dbReference type="Pfam" id="PF01627">
    <property type="entry name" value="Hpt"/>
    <property type="match status" value="1"/>
</dbReference>
<dbReference type="InterPro" id="IPR036641">
    <property type="entry name" value="HPT_dom_sf"/>
</dbReference>
<dbReference type="RefSeq" id="WP_085892400.1">
    <property type="nucleotide sequence ID" value="NZ_FWFL01000005.1"/>
</dbReference>
<evidence type="ECO:0000313" key="4">
    <source>
        <dbReference type="Proteomes" id="UP000193827"/>
    </source>
</evidence>
<dbReference type="Proteomes" id="UP000193827">
    <property type="component" value="Unassembled WGS sequence"/>
</dbReference>
<dbReference type="GO" id="GO:0004672">
    <property type="term" value="F:protein kinase activity"/>
    <property type="evidence" value="ECO:0007669"/>
    <property type="project" value="UniProtKB-ARBA"/>
</dbReference>